<feature type="coiled-coil region" evidence="1">
    <location>
        <begin position="259"/>
        <end position="304"/>
    </location>
</feature>
<dbReference type="AlphaFoldDB" id="A0A139HGP3"/>
<feature type="compositionally biased region" description="Basic and acidic residues" evidence="2">
    <location>
        <begin position="1"/>
        <end position="10"/>
    </location>
</feature>
<gene>
    <name evidence="3" type="ORF">AC578_6334</name>
</gene>
<dbReference type="Proteomes" id="UP000070133">
    <property type="component" value="Unassembled WGS sequence"/>
</dbReference>
<evidence type="ECO:0000256" key="2">
    <source>
        <dbReference type="SAM" id="MobiDB-lite"/>
    </source>
</evidence>
<accession>A0A139HGP3</accession>
<name>A0A139HGP3_9PEZI</name>
<evidence type="ECO:0000313" key="3">
    <source>
        <dbReference type="EMBL" id="KXT01586.1"/>
    </source>
</evidence>
<evidence type="ECO:0000313" key="4">
    <source>
        <dbReference type="Proteomes" id="UP000070133"/>
    </source>
</evidence>
<evidence type="ECO:0000256" key="1">
    <source>
        <dbReference type="SAM" id="Coils"/>
    </source>
</evidence>
<keyword evidence="1" id="KW-0175">Coiled coil</keyword>
<organism evidence="3 4">
    <name type="scientific">Pseudocercospora eumusae</name>
    <dbReference type="NCBI Taxonomy" id="321146"/>
    <lineage>
        <taxon>Eukaryota</taxon>
        <taxon>Fungi</taxon>
        <taxon>Dikarya</taxon>
        <taxon>Ascomycota</taxon>
        <taxon>Pezizomycotina</taxon>
        <taxon>Dothideomycetes</taxon>
        <taxon>Dothideomycetidae</taxon>
        <taxon>Mycosphaerellales</taxon>
        <taxon>Mycosphaerellaceae</taxon>
        <taxon>Pseudocercospora</taxon>
    </lineage>
</organism>
<reference evidence="3 4" key="1">
    <citation type="submission" date="2015-07" db="EMBL/GenBank/DDBJ databases">
        <title>Comparative genomics of the Sigatoka disease complex on banana suggests a link between parallel evolutionary changes in Pseudocercospora fijiensis and Pseudocercospora eumusae and increased virulence on the banana host.</title>
        <authorList>
            <person name="Chang T.-C."/>
            <person name="Salvucci A."/>
            <person name="Crous P.W."/>
            <person name="Stergiopoulos I."/>
        </authorList>
    </citation>
    <scope>NUCLEOTIDE SEQUENCE [LARGE SCALE GENOMIC DNA]</scope>
    <source>
        <strain evidence="3 4">CBS 114824</strain>
    </source>
</reference>
<keyword evidence="4" id="KW-1185">Reference proteome</keyword>
<protein>
    <submittedName>
        <fullName evidence="3">Uncharacterized protein</fullName>
    </submittedName>
</protein>
<dbReference type="EMBL" id="LFZN01000053">
    <property type="protein sequence ID" value="KXT01586.1"/>
    <property type="molecule type" value="Genomic_DNA"/>
</dbReference>
<comment type="caution">
    <text evidence="3">The sequence shown here is derived from an EMBL/GenBank/DDBJ whole genome shotgun (WGS) entry which is preliminary data.</text>
</comment>
<sequence>MEERVDEENLRSPPMIDTTPRSPTATTDLERLRQYDPDSDLFPLTRQGQAGSITAREYITTMLAREDTRQEMAEYAREEIRHQLDSNGVADPRLFFIENLINFGTRGRELIESGRDNEALAHLALHAARIPPTSSYSDPIWSFLHENIQYNAIPKEIEDHINGIFEDVLARTPDKLHYPIKVMEKATATIIECLRTCGLDAWREISRLHKISLDTATEEIADTHRDVCRLMNTVRDDAEAIEMVRDDYSSAKGCIAEFHKKNQEQAETHRKQLAELKADHARELEDYKKEQTEAFEELMKKKTEEFEGRMEAMEARFEAMLTQCQDDNRKQIDNTREEAKALVKDGAANIIKNVAEDEVRQYAKVELDRKQQTMKQDIDKRFQSREAALNKTFKEHQGETEKRMANQEKKMKKLVTTDCETEIEEIRDMIDQTKRMKQDVDNTIIETKKTHANTCDELVKSSPAFQKQAEELSKLREADEKLDTRITTAGRKLTRLTWSRYVAARKLVRTVLDICKAEATFTRAHLERVEYILKHFDMLDPFGRPPSNLQPEMTRYLMSAGYSEPCDDVISTRETGFGDHEAVDNICPESGDQIRVDPNTGRCINLYEPLSI</sequence>
<feature type="region of interest" description="Disordered" evidence="2">
    <location>
        <begin position="1"/>
        <end position="29"/>
    </location>
</feature>
<proteinExistence type="predicted"/>